<accession>A0A0N5ABB2</accession>
<name>A0A0N5ABB2_9BILA</name>
<evidence type="ECO:0000313" key="3">
    <source>
        <dbReference type="WBParaSite" id="SMUV_0000143801-mRNA-1"/>
    </source>
</evidence>
<keyword evidence="2" id="KW-1185">Reference proteome</keyword>
<evidence type="ECO:0000313" key="2">
    <source>
        <dbReference type="Proteomes" id="UP000046393"/>
    </source>
</evidence>
<reference evidence="3" key="1">
    <citation type="submission" date="2017-02" db="UniProtKB">
        <authorList>
            <consortium name="WormBaseParasite"/>
        </authorList>
    </citation>
    <scope>IDENTIFICATION</scope>
</reference>
<proteinExistence type="predicted"/>
<dbReference type="WBParaSite" id="SMUV_0000143801-mRNA-1">
    <property type="protein sequence ID" value="SMUV_0000143801-mRNA-1"/>
    <property type="gene ID" value="SMUV_0000143801"/>
</dbReference>
<feature type="region of interest" description="Disordered" evidence="1">
    <location>
        <begin position="1"/>
        <end position="69"/>
    </location>
</feature>
<dbReference type="AlphaFoldDB" id="A0A0N5ABB2"/>
<protein>
    <submittedName>
        <fullName evidence="3">Microtubule-associated protein Jupiter</fullName>
    </submittedName>
</protein>
<evidence type="ECO:0000256" key="1">
    <source>
        <dbReference type="SAM" id="MobiDB-lite"/>
    </source>
</evidence>
<sequence length="69" mass="7395">MGNKQSASYDLNDGSVKGIDQIEDTIPSSLGDSGITSKRLVTSSRNDAPIQRLERVEPPPDLPMEAPKA</sequence>
<feature type="compositionally biased region" description="Polar residues" evidence="1">
    <location>
        <begin position="26"/>
        <end position="46"/>
    </location>
</feature>
<organism evidence="2 3">
    <name type="scientific">Syphacia muris</name>
    <dbReference type="NCBI Taxonomy" id="451379"/>
    <lineage>
        <taxon>Eukaryota</taxon>
        <taxon>Metazoa</taxon>
        <taxon>Ecdysozoa</taxon>
        <taxon>Nematoda</taxon>
        <taxon>Chromadorea</taxon>
        <taxon>Rhabditida</taxon>
        <taxon>Spirurina</taxon>
        <taxon>Oxyuridomorpha</taxon>
        <taxon>Oxyuroidea</taxon>
        <taxon>Oxyuridae</taxon>
        <taxon>Syphacia</taxon>
    </lineage>
</organism>
<dbReference type="Proteomes" id="UP000046393">
    <property type="component" value="Unplaced"/>
</dbReference>